<dbReference type="InterPro" id="IPR035906">
    <property type="entry name" value="MetI-like_sf"/>
</dbReference>
<feature type="transmembrane region" description="Helical" evidence="7">
    <location>
        <begin position="163"/>
        <end position="184"/>
    </location>
</feature>
<keyword evidence="4 7" id="KW-0812">Transmembrane</keyword>
<feature type="transmembrane region" description="Helical" evidence="7">
    <location>
        <begin position="9"/>
        <end position="27"/>
    </location>
</feature>
<dbReference type="CDD" id="cd06261">
    <property type="entry name" value="TM_PBP2"/>
    <property type="match status" value="1"/>
</dbReference>
<protein>
    <submittedName>
        <fullName evidence="9">ABC transporter permease</fullName>
    </submittedName>
</protein>
<dbReference type="PANTHER" id="PTHR43163:SF9">
    <property type="entry name" value="ABC TRANSPORTER PERMEASE PROTEIN"/>
    <property type="match status" value="1"/>
</dbReference>
<keyword evidence="3" id="KW-1003">Cell membrane</keyword>
<dbReference type="GO" id="GO:0055085">
    <property type="term" value="P:transmembrane transport"/>
    <property type="evidence" value="ECO:0007669"/>
    <property type="project" value="InterPro"/>
</dbReference>
<dbReference type="Gene3D" id="1.10.3720.10">
    <property type="entry name" value="MetI-like"/>
    <property type="match status" value="1"/>
</dbReference>
<dbReference type="SUPFAM" id="SSF161098">
    <property type="entry name" value="MetI-like"/>
    <property type="match status" value="1"/>
</dbReference>
<feature type="transmembrane region" description="Helical" evidence="7">
    <location>
        <begin position="308"/>
        <end position="326"/>
    </location>
</feature>
<evidence type="ECO:0000256" key="5">
    <source>
        <dbReference type="ARBA" id="ARBA00022989"/>
    </source>
</evidence>
<comment type="caution">
    <text evidence="9">The sequence shown here is derived from an EMBL/GenBank/DDBJ whole genome shotgun (WGS) entry which is preliminary data.</text>
</comment>
<evidence type="ECO:0000256" key="6">
    <source>
        <dbReference type="ARBA" id="ARBA00023136"/>
    </source>
</evidence>
<dbReference type="PATRIC" id="fig|84292.3.peg.971"/>
<dbReference type="AlphaFoldDB" id="A0A0M8MJR9"/>
<evidence type="ECO:0000313" key="9">
    <source>
        <dbReference type="EMBL" id="KOS11517.1"/>
    </source>
</evidence>
<dbReference type="Proteomes" id="UP000037737">
    <property type="component" value="Unassembled WGS sequence"/>
</dbReference>
<feature type="transmembrane region" description="Helical" evidence="7">
    <location>
        <begin position="430"/>
        <end position="454"/>
    </location>
</feature>
<dbReference type="KEGG" id="mcw:A8L33_12185"/>
<feature type="transmembrane region" description="Helical" evidence="7">
    <location>
        <begin position="280"/>
        <end position="301"/>
    </location>
</feature>
<reference evidence="9" key="1">
    <citation type="submission" date="2015-04" db="EMBL/GenBank/DDBJ databases">
        <title>Complete genome sequence of Microbacterium chocolatum SIT 101, a bacterium enantioselectively hydrolyzing mesomeric diesters.</title>
        <authorList>
            <person name="Li X."/>
            <person name="Xu Y."/>
        </authorList>
    </citation>
    <scope>NUCLEOTIDE SEQUENCE [LARGE SCALE GENOMIC DNA]</scope>
    <source>
        <strain evidence="9">SIT 101</strain>
    </source>
</reference>
<evidence type="ECO:0000259" key="8">
    <source>
        <dbReference type="PROSITE" id="PS50928"/>
    </source>
</evidence>
<feature type="transmembrane region" description="Helical" evidence="7">
    <location>
        <begin position="368"/>
        <end position="387"/>
    </location>
</feature>
<dbReference type="GO" id="GO:0005886">
    <property type="term" value="C:plasma membrane"/>
    <property type="evidence" value="ECO:0007669"/>
    <property type="project" value="UniProtKB-SubCell"/>
</dbReference>
<dbReference type="OrthoDB" id="147639at2"/>
<dbReference type="InterPro" id="IPR000515">
    <property type="entry name" value="MetI-like"/>
</dbReference>
<feature type="transmembrane region" description="Helical" evidence="7">
    <location>
        <begin position="254"/>
        <end position="274"/>
    </location>
</feature>
<dbReference type="EMBL" id="LAVO01000004">
    <property type="protein sequence ID" value="KOS11517.1"/>
    <property type="molecule type" value="Genomic_DNA"/>
</dbReference>
<feature type="domain" description="ABC transmembrane type-1" evidence="8">
    <location>
        <begin position="95"/>
        <end position="495"/>
    </location>
</feature>
<feature type="transmembrane region" description="Helical" evidence="7">
    <location>
        <begin position="196"/>
        <end position="220"/>
    </location>
</feature>
<feature type="transmembrane region" description="Helical" evidence="7">
    <location>
        <begin position="226"/>
        <end position="247"/>
    </location>
</feature>
<evidence type="ECO:0000256" key="1">
    <source>
        <dbReference type="ARBA" id="ARBA00004651"/>
    </source>
</evidence>
<comment type="subcellular location">
    <subcellularLocation>
        <location evidence="1 7">Cell membrane</location>
        <topology evidence="1 7">Multi-pass membrane protein</topology>
    </subcellularLocation>
</comment>
<dbReference type="RefSeq" id="WP_053547183.1">
    <property type="nucleotide sequence ID" value="NZ_JAHWXH010000003.1"/>
</dbReference>
<dbReference type="PANTHER" id="PTHR43163">
    <property type="entry name" value="DIPEPTIDE TRANSPORT SYSTEM PERMEASE PROTEIN DPPB-RELATED"/>
    <property type="match status" value="1"/>
</dbReference>
<dbReference type="PROSITE" id="PS50928">
    <property type="entry name" value="ABC_TM1"/>
    <property type="match status" value="1"/>
</dbReference>
<feature type="transmembrane region" description="Helical" evidence="7">
    <location>
        <begin position="131"/>
        <end position="151"/>
    </location>
</feature>
<feature type="transmembrane region" description="Helical" evidence="7">
    <location>
        <begin position="474"/>
        <end position="498"/>
    </location>
</feature>
<evidence type="ECO:0000256" key="4">
    <source>
        <dbReference type="ARBA" id="ARBA00022692"/>
    </source>
</evidence>
<keyword evidence="2 7" id="KW-0813">Transport</keyword>
<evidence type="ECO:0000256" key="7">
    <source>
        <dbReference type="RuleBase" id="RU363032"/>
    </source>
</evidence>
<feature type="transmembrane region" description="Helical" evidence="7">
    <location>
        <begin position="99"/>
        <end position="119"/>
    </location>
</feature>
<keyword evidence="10" id="KW-1185">Reference proteome</keyword>
<evidence type="ECO:0000256" key="3">
    <source>
        <dbReference type="ARBA" id="ARBA00022475"/>
    </source>
</evidence>
<accession>A0A0M8MJR9</accession>
<comment type="similarity">
    <text evidence="7">Belongs to the binding-protein-dependent transport system permease family.</text>
</comment>
<proteinExistence type="inferred from homology"/>
<organism evidence="9 10">
    <name type="scientific">Microbacterium aurantiacum</name>
    <dbReference type="NCBI Taxonomy" id="162393"/>
    <lineage>
        <taxon>Bacteria</taxon>
        <taxon>Bacillati</taxon>
        <taxon>Actinomycetota</taxon>
        <taxon>Actinomycetes</taxon>
        <taxon>Micrococcales</taxon>
        <taxon>Microbacteriaceae</taxon>
        <taxon>Microbacterium</taxon>
    </lineage>
</organism>
<gene>
    <name evidence="9" type="ORF">XI38_04695</name>
</gene>
<dbReference type="Pfam" id="PF00528">
    <property type="entry name" value="BPD_transp_1"/>
    <property type="match status" value="1"/>
</dbReference>
<evidence type="ECO:0000256" key="2">
    <source>
        <dbReference type="ARBA" id="ARBA00022448"/>
    </source>
</evidence>
<sequence length="505" mass="54406">MASFIIRRLIASVFVLFAATFLMYILVSLSGDPLEELAQSNAPNKAELMEARTRLLNLDVPAPLRYFLWLGGLFRGDFGISIQNQPVNALLANALTSTLTLVTTATVVAIVLGISVGIVSALRQYSGFDYTVTLISFLFFSLPIFWVAVLLKQYGAIQLNSWLANPTIAVPAIIAISLIAGVLWMSLIGGRWKRRLIVLAAATLATAGVLTYLSVTQWFADPSIGIVVYAALAIGIAIGVTAVSTGLRNRKSLYAALTVAVLGIALYFPMMNGILNGMTLGLFVLLIVLTIVVTGVIGWFFGSPDRGPVIRTAILTGILTAGLIALDKYMSYWEVYANSSRIRGRPIATVGASTPGLGGNFWVQGIDLYTHLLLPTIAIILISFASYTRYSRASLLEVMNQDYIRTARAKGLTERTVVVRHAFRNALIPITTIIAFDVGAVVGGAVVTETVFGWTGMGRLFVDALRVSDPNPIMAFFVVTGTLAVLFNLIADLIYAALDPRIKVS</sequence>
<evidence type="ECO:0000313" key="10">
    <source>
        <dbReference type="Proteomes" id="UP000037737"/>
    </source>
</evidence>
<name>A0A0M8MJR9_9MICO</name>
<keyword evidence="5 7" id="KW-1133">Transmembrane helix</keyword>
<keyword evidence="6 7" id="KW-0472">Membrane</keyword>